<evidence type="ECO:0000313" key="2">
    <source>
        <dbReference type="EMBL" id="CAF1147840.1"/>
    </source>
</evidence>
<feature type="region of interest" description="Disordered" evidence="1">
    <location>
        <begin position="27"/>
        <end position="66"/>
    </location>
</feature>
<protein>
    <submittedName>
        <fullName evidence="2">Uncharacterized protein</fullName>
    </submittedName>
</protein>
<dbReference type="EMBL" id="CAJNOC010011412">
    <property type="protein sequence ID" value="CAF1147840.1"/>
    <property type="molecule type" value="Genomic_DNA"/>
</dbReference>
<comment type="caution">
    <text evidence="2">The sequence shown here is derived from an EMBL/GenBank/DDBJ whole genome shotgun (WGS) entry which is preliminary data.</text>
</comment>
<proteinExistence type="predicted"/>
<organism evidence="2 3">
    <name type="scientific">Brachionus calyciflorus</name>
    <dbReference type="NCBI Taxonomy" id="104777"/>
    <lineage>
        <taxon>Eukaryota</taxon>
        <taxon>Metazoa</taxon>
        <taxon>Spiralia</taxon>
        <taxon>Gnathifera</taxon>
        <taxon>Rotifera</taxon>
        <taxon>Eurotatoria</taxon>
        <taxon>Monogononta</taxon>
        <taxon>Pseudotrocha</taxon>
        <taxon>Ploima</taxon>
        <taxon>Brachionidae</taxon>
        <taxon>Brachionus</taxon>
    </lineage>
</organism>
<accession>A0A814SM65</accession>
<name>A0A814SM65_9BILA</name>
<evidence type="ECO:0000313" key="3">
    <source>
        <dbReference type="Proteomes" id="UP000663879"/>
    </source>
</evidence>
<gene>
    <name evidence="2" type="ORF">OXX778_LOCUS23169</name>
</gene>
<keyword evidence="3" id="KW-1185">Reference proteome</keyword>
<reference evidence="2" key="1">
    <citation type="submission" date="2021-02" db="EMBL/GenBank/DDBJ databases">
        <authorList>
            <person name="Nowell W R."/>
        </authorList>
    </citation>
    <scope>NUCLEOTIDE SEQUENCE</scope>
    <source>
        <strain evidence="2">Ploen Becks lab</strain>
    </source>
</reference>
<dbReference type="AlphaFoldDB" id="A0A814SM65"/>
<feature type="compositionally biased region" description="Low complexity" evidence="1">
    <location>
        <begin position="45"/>
        <end position="57"/>
    </location>
</feature>
<evidence type="ECO:0000256" key="1">
    <source>
        <dbReference type="SAM" id="MobiDB-lite"/>
    </source>
</evidence>
<sequence length="174" mass="20497">MASPENIQSSNDSNMFIDESDEQSVFCFDMTDNESNQSKEKNKIFNNSSDSSNFENGSSEDEVQSDNEEIVLGSSNIKNAEIEYFEDRFDNYFSFEDFSLENERDLKYFDSILDKSVNFFEKIVLEKKEVFLELKNFFSKKNNLQYENDLIDYRFYDVVVINDLFSKVCPIFVK</sequence>
<dbReference type="Proteomes" id="UP000663879">
    <property type="component" value="Unassembled WGS sequence"/>
</dbReference>